<dbReference type="InterPro" id="IPR044926">
    <property type="entry name" value="RGS_subdomain_2"/>
</dbReference>
<dbReference type="PANTHER" id="PTHR12673:SF159">
    <property type="entry name" value="LD03170P"/>
    <property type="match status" value="1"/>
</dbReference>
<dbReference type="InterPro" id="IPR016137">
    <property type="entry name" value="RGS"/>
</dbReference>
<feature type="region of interest" description="Disordered" evidence="1">
    <location>
        <begin position="758"/>
        <end position="784"/>
    </location>
</feature>
<dbReference type="SMART" id="SM00315">
    <property type="entry name" value="RGS"/>
    <property type="match status" value="1"/>
</dbReference>
<dbReference type="Proteomes" id="UP000664859">
    <property type="component" value="Unassembled WGS sequence"/>
</dbReference>
<feature type="compositionally biased region" description="Basic and acidic residues" evidence="1">
    <location>
        <begin position="761"/>
        <end position="775"/>
    </location>
</feature>
<dbReference type="PANTHER" id="PTHR12673">
    <property type="entry name" value="FACIOGENITAL DYSPLASIA PROTEIN"/>
    <property type="match status" value="1"/>
</dbReference>
<dbReference type="PROSITE" id="PS50132">
    <property type="entry name" value="RGS"/>
    <property type="match status" value="1"/>
</dbReference>
<feature type="domain" description="DH" evidence="3">
    <location>
        <begin position="100"/>
        <end position="442"/>
    </location>
</feature>
<evidence type="ECO:0000259" key="3">
    <source>
        <dbReference type="PROSITE" id="PS50010"/>
    </source>
</evidence>
<dbReference type="EMBL" id="JAFCMP010000120">
    <property type="protein sequence ID" value="KAG5185840.1"/>
    <property type="molecule type" value="Genomic_DNA"/>
</dbReference>
<keyword evidence="6" id="KW-1185">Reference proteome</keyword>
<gene>
    <name evidence="5" type="ORF">JKP88DRAFT_311119</name>
</gene>
<dbReference type="InterPro" id="IPR011993">
    <property type="entry name" value="PH-like_dom_sf"/>
</dbReference>
<accession>A0A835Z6E2</accession>
<name>A0A835Z6E2_9STRA</name>
<proteinExistence type="predicted"/>
<dbReference type="AlphaFoldDB" id="A0A835Z6E2"/>
<dbReference type="InterPro" id="IPR035899">
    <property type="entry name" value="DBL_dom_sf"/>
</dbReference>
<dbReference type="PROSITE" id="PS50003">
    <property type="entry name" value="PH_DOMAIN"/>
    <property type="match status" value="1"/>
</dbReference>
<dbReference type="SUPFAM" id="SSF48097">
    <property type="entry name" value="Regulator of G-protein signaling, RGS"/>
    <property type="match status" value="1"/>
</dbReference>
<evidence type="ECO:0000313" key="6">
    <source>
        <dbReference type="Proteomes" id="UP000664859"/>
    </source>
</evidence>
<dbReference type="Pfam" id="PF00621">
    <property type="entry name" value="RhoGEF"/>
    <property type="match status" value="2"/>
</dbReference>
<dbReference type="GO" id="GO:0005737">
    <property type="term" value="C:cytoplasm"/>
    <property type="evidence" value="ECO:0007669"/>
    <property type="project" value="TreeGrafter"/>
</dbReference>
<protein>
    <recommendedName>
        <fullName evidence="7">DH domain-containing protein</fullName>
    </recommendedName>
</protein>
<evidence type="ECO:0008006" key="7">
    <source>
        <dbReference type="Google" id="ProtNLM"/>
    </source>
</evidence>
<feature type="region of interest" description="Disordered" evidence="1">
    <location>
        <begin position="141"/>
        <end position="169"/>
    </location>
</feature>
<dbReference type="Gene3D" id="1.20.900.10">
    <property type="entry name" value="Dbl homology (DH) domain"/>
    <property type="match status" value="2"/>
</dbReference>
<dbReference type="PROSITE" id="PS50010">
    <property type="entry name" value="DH_2"/>
    <property type="match status" value="1"/>
</dbReference>
<feature type="domain" description="PH" evidence="2">
    <location>
        <begin position="469"/>
        <end position="575"/>
    </location>
</feature>
<dbReference type="InterPro" id="IPR036305">
    <property type="entry name" value="RGS_sf"/>
</dbReference>
<feature type="region of interest" description="Disordered" evidence="1">
    <location>
        <begin position="68"/>
        <end position="94"/>
    </location>
</feature>
<feature type="domain" description="RGS" evidence="4">
    <location>
        <begin position="687"/>
        <end position="784"/>
    </location>
</feature>
<feature type="compositionally biased region" description="Gly residues" evidence="1">
    <location>
        <begin position="150"/>
        <end position="167"/>
    </location>
</feature>
<dbReference type="OrthoDB" id="660555at2759"/>
<dbReference type="SMART" id="SM00233">
    <property type="entry name" value="PH"/>
    <property type="match status" value="1"/>
</dbReference>
<dbReference type="SUPFAM" id="SSF48065">
    <property type="entry name" value="DBL homology domain (DH-domain)"/>
    <property type="match status" value="1"/>
</dbReference>
<dbReference type="SMART" id="SM00325">
    <property type="entry name" value="RhoGEF"/>
    <property type="match status" value="1"/>
</dbReference>
<evidence type="ECO:0000259" key="2">
    <source>
        <dbReference type="PROSITE" id="PS50003"/>
    </source>
</evidence>
<dbReference type="Gene3D" id="2.30.29.30">
    <property type="entry name" value="Pleckstrin-homology domain (PH domain)/Phosphotyrosine-binding domain (PTB)"/>
    <property type="match status" value="1"/>
</dbReference>
<comment type="caution">
    <text evidence="5">The sequence shown here is derived from an EMBL/GenBank/DDBJ whole genome shotgun (WGS) entry which is preliminary data.</text>
</comment>
<dbReference type="InterPro" id="IPR051092">
    <property type="entry name" value="FYVE_RhoGEF_PH"/>
</dbReference>
<organism evidence="5 6">
    <name type="scientific">Tribonema minus</name>
    <dbReference type="NCBI Taxonomy" id="303371"/>
    <lineage>
        <taxon>Eukaryota</taxon>
        <taxon>Sar</taxon>
        <taxon>Stramenopiles</taxon>
        <taxon>Ochrophyta</taxon>
        <taxon>PX clade</taxon>
        <taxon>Xanthophyceae</taxon>
        <taxon>Tribonematales</taxon>
        <taxon>Tribonemataceae</taxon>
        <taxon>Tribonema</taxon>
    </lineage>
</organism>
<evidence type="ECO:0000313" key="5">
    <source>
        <dbReference type="EMBL" id="KAG5185840.1"/>
    </source>
</evidence>
<sequence length="784" mass="83685">MGNVAGVEDALLSDDAVPELEPRSPGGRGGGARAQPQQQHGGGGGGAAAAAGTSLECVNLRSPSAQRGGAAAAAAAPQQQQQHHTRWQTDRNYLPGELERRRRALDELLSSERTYVACLETLVDTFVAPLNAWADEIEARRGAAEEEDGGGGGGGALRKGGGGGGEGEAPEVTRAELLSVFSNTEQIAAFNRQLLLDLERARRDGGNKAMLDQLLKAAPFFKMYGTFVRNFEVRVRVSDRNSSYSSACAVRLGGRRKVLEAAPRALSTAVSAAAAVSVVTSVIRTRGAAPRVRRLPRNAQSTAHSAHLQAALTPAPPLDVLEARPAFAAFLKACEPQRACPPQTSERRARRALYSTQVSRETLNALEARPAFAVFLKACELQRACRGLQLRDLLIMPVQRIPRYRLLLETMVRHTKDADPLSRGLAENLAQMSTVVDQINQDVHKMERRNRVLALQYQFAEEWVAAARTLVKDGPLTKVCRGGPRRFQFVLFSDLLVYGSETLMGKWGKRQYKMNRALELARCYVVDGLAPGAVVPAGAEEAAFMVLSADKCFVVQASDAVEKAEWVAALRGAMDALATKVIHAAGGPSGDGGGGSGHGSLLKVPLMAKAKKKKAAAAAAAAMAVAVEDTSALAKKKKAAAAAAAAMAVAVEDTNALRSCSLWVMSTEGRVTRAAFLLPRAPSLRVTYRSVLGSPRQRALFRQHLEATHCEENLDFCEAVAKYAAAAASGAGQQGRVAAARALMDRFIADGAPQQVNLSESMREERCQADADRKTHQSPPRAML</sequence>
<feature type="region of interest" description="Disordered" evidence="1">
    <location>
        <begin position="1"/>
        <end position="50"/>
    </location>
</feature>
<dbReference type="GO" id="GO:0005085">
    <property type="term" value="F:guanyl-nucleotide exchange factor activity"/>
    <property type="evidence" value="ECO:0007669"/>
    <property type="project" value="InterPro"/>
</dbReference>
<dbReference type="Pfam" id="PF00169">
    <property type="entry name" value="PH"/>
    <property type="match status" value="1"/>
</dbReference>
<reference evidence="5" key="1">
    <citation type="submission" date="2021-02" db="EMBL/GenBank/DDBJ databases">
        <title>First Annotated Genome of the Yellow-green Alga Tribonema minus.</title>
        <authorList>
            <person name="Mahan K.M."/>
        </authorList>
    </citation>
    <scope>NUCLEOTIDE SEQUENCE</scope>
    <source>
        <strain evidence="5">UTEX B ZZ1240</strain>
    </source>
</reference>
<dbReference type="Gene3D" id="1.10.167.10">
    <property type="entry name" value="Regulator of G-protein Signalling 4, domain 2"/>
    <property type="match status" value="1"/>
</dbReference>
<feature type="compositionally biased region" description="Low complexity" evidence="1">
    <location>
        <begin position="68"/>
        <end position="82"/>
    </location>
</feature>
<dbReference type="InterPro" id="IPR001849">
    <property type="entry name" value="PH_domain"/>
</dbReference>
<dbReference type="SUPFAM" id="SSF50729">
    <property type="entry name" value="PH domain-like"/>
    <property type="match status" value="1"/>
</dbReference>
<dbReference type="InterPro" id="IPR000219">
    <property type="entry name" value="DH_dom"/>
</dbReference>
<evidence type="ECO:0000256" key="1">
    <source>
        <dbReference type="SAM" id="MobiDB-lite"/>
    </source>
</evidence>
<dbReference type="Pfam" id="PF00615">
    <property type="entry name" value="RGS"/>
    <property type="match status" value="1"/>
</dbReference>
<evidence type="ECO:0000259" key="4">
    <source>
        <dbReference type="PROSITE" id="PS50132"/>
    </source>
</evidence>